<dbReference type="OrthoDB" id="1082996at2"/>
<dbReference type="PANTHER" id="PTHR11715">
    <property type="entry name" value="GLYCINE CLEAVAGE SYSTEM H PROTEIN"/>
    <property type="match status" value="1"/>
</dbReference>
<gene>
    <name evidence="3" type="ORF">D1164_10300</name>
</gene>
<keyword evidence="2" id="KW-0472">Membrane</keyword>
<evidence type="ECO:0000313" key="4">
    <source>
        <dbReference type="Proteomes" id="UP000266441"/>
    </source>
</evidence>
<dbReference type="GO" id="GO:0005960">
    <property type="term" value="C:glycine cleavage complex"/>
    <property type="evidence" value="ECO:0007669"/>
    <property type="project" value="InterPro"/>
</dbReference>
<keyword evidence="4" id="KW-1185">Reference proteome</keyword>
<protein>
    <recommendedName>
        <fullName evidence="5">Glycine cleavage system protein H</fullName>
    </recommendedName>
</protein>
<dbReference type="InterPro" id="IPR033753">
    <property type="entry name" value="GCV_H/Fam206"/>
</dbReference>
<evidence type="ECO:0008006" key="5">
    <source>
        <dbReference type="Google" id="ProtNLM"/>
    </source>
</evidence>
<proteinExistence type="predicted"/>
<accession>A0A399D449</accession>
<dbReference type="Proteomes" id="UP000266441">
    <property type="component" value="Unassembled WGS sequence"/>
</dbReference>
<dbReference type="SUPFAM" id="SSF51230">
    <property type="entry name" value="Single hybrid motif"/>
    <property type="match status" value="1"/>
</dbReference>
<organism evidence="3 4">
    <name type="scientific">Mariniphaga sediminis</name>
    <dbReference type="NCBI Taxonomy" id="1628158"/>
    <lineage>
        <taxon>Bacteria</taxon>
        <taxon>Pseudomonadati</taxon>
        <taxon>Bacteroidota</taxon>
        <taxon>Bacteroidia</taxon>
        <taxon>Marinilabiliales</taxon>
        <taxon>Prolixibacteraceae</taxon>
        <taxon>Mariniphaga</taxon>
    </lineage>
</organism>
<dbReference type="Gene3D" id="3.40.190.10">
    <property type="entry name" value="Periplasmic binding protein-like II"/>
    <property type="match status" value="2"/>
</dbReference>
<dbReference type="AlphaFoldDB" id="A0A399D449"/>
<reference evidence="3 4" key="1">
    <citation type="journal article" date="2015" name="Int. J. Syst. Evol. Microbiol.">
        <title>Mariniphaga sediminis sp. nov., isolated from coastal sediment.</title>
        <authorList>
            <person name="Wang F.Q."/>
            <person name="Shen Q.Y."/>
            <person name="Chen G.J."/>
            <person name="Du Z.J."/>
        </authorList>
    </citation>
    <scope>NUCLEOTIDE SEQUENCE [LARGE SCALE GENOMIC DNA]</scope>
    <source>
        <strain evidence="3 4">SY21</strain>
    </source>
</reference>
<evidence type="ECO:0000256" key="1">
    <source>
        <dbReference type="ARBA" id="ARBA00022823"/>
    </source>
</evidence>
<dbReference type="GO" id="GO:0009249">
    <property type="term" value="P:protein lipoylation"/>
    <property type="evidence" value="ECO:0007669"/>
    <property type="project" value="TreeGrafter"/>
</dbReference>
<dbReference type="CDD" id="cd06848">
    <property type="entry name" value="GCS_H"/>
    <property type="match status" value="1"/>
</dbReference>
<evidence type="ECO:0000313" key="3">
    <source>
        <dbReference type="EMBL" id="RIH65501.1"/>
    </source>
</evidence>
<sequence length="555" mass="62196">MKTFLLSIGLLLFYSFLISGENVQSDRIHEKVIPVWSTHETFSLSNLLIEKYSDSHTGPELRVQALDSEKFKHDFGVDSDLGFTLEGNESIENKAFLKLVIGRNVIVPVMHSQNPFVGIVDRQGVSLEKLAELLHSSDAKSWGMLLGNNVSTPVSIFVSDDPSVQSVLSDFSGMNVSSFHGVPVGKVVDAIQRNPGAIGYVRLSDVLDAEYQGLADGVKLLPVDKNGNGVIDFSEKIYDNLNDFRRGVWIGKYPRSLVRNIYAVLPATPDNEALTDFVSWVLTDGQQYLGHSGYTELAFSEKSGKLDKLLVQPAVTESSVGDNSLRRGAILAFVLLVGLGLLIHLVYLVKTKNSNASTVIIPEKSRTFNENFPGTPEGLYFDKTHTWIFMERDGKVRVGIDDFLQHFTGKYTRIKMKKTGDSVKRNEPVVTLIQDGKHLDICAPVSGTVKAINEALTDEPERINNSPYNEGWIYLIEPLNWLSEIRFFKMGQHYRSWLRRELLRLKDFFAVSVHAKVYGQVVFQDGGEICEAVLQEFGPEVWEDFQKHFLDVSKL</sequence>
<keyword evidence="2" id="KW-0812">Transmembrane</keyword>
<dbReference type="Gene3D" id="2.40.50.100">
    <property type="match status" value="1"/>
</dbReference>
<dbReference type="InterPro" id="IPR011053">
    <property type="entry name" value="Single_hybrid_motif"/>
</dbReference>
<dbReference type="SUPFAM" id="SSF53850">
    <property type="entry name" value="Periplasmic binding protein-like II"/>
    <property type="match status" value="1"/>
</dbReference>
<dbReference type="RefSeq" id="WP_119349881.1">
    <property type="nucleotide sequence ID" value="NZ_QWET01000006.1"/>
</dbReference>
<dbReference type="EMBL" id="QWET01000006">
    <property type="protein sequence ID" value="RIH65501.1"/>
    <property type="molecule type" value="Genomic_DNA"/>
</dbReference>
<keyword evidence="1" id="KW-0450">Lipoyl</keyword>
<name>A0A399D449_9BACT</name>
<dbReference type="GO" id="GO:0005829">
    <property type="term" value="C:cytosol"/>
    <property type="evidence" value="ECO:0007669"/>
    <property type="project" value="TreeGrafter"/>
</dbReference>
<keyword evidence="2" id="KW-1133">Transmembrane helix</keyword>
<dbReference type="GO" id="GO:0019464">
    <property type="term" value="P:glycine decarboxylation via glycine cleavage system"/>
    <property type="evidence" value="ECO:0007669"/>
    <property type="project" value="InterPro"/>
</dbReference>
<comment type="caution">
    <text evidence="3">The sequence shown here is derived from an EMBL/GenBank/DDBJ whole genome shotgun (WGS) entry which is preliminary data.</text>
</comment>
<evidence type="ECO:0000256" key="2">
    <source>
        <dbReference type="SAM" id="Phobius"/>
    </source>
</evidence>
<dbReference type="InterPro" id="IPR002930">
    <property type="entry name" value="GCV_H"/>
</dbReference>
<feature type="transmembrane region" description="Helical" evidence="2">
    <location>
        <begin position="328"/>
        <end position="349"/>
    </location>
</feature>
<dbReference type="Pfam" id="PF01597">
    <property type="entry name" value="GCV_H"/>
    <property type="match status" value="1"/>
</dbReference>
<dbReference type="PANTHER" id="PTHR11715:SF3">
    <property type="entry name" value="GLYCINE CLEAVAGE SYSTEM H PROTEIN-RELATED"/>
    <property type="match status" value="1"/>
</dbReference>